<proteinExistence type="inferred from homology"/>
<sequence length="571" mass="64901">MKWESSRTMIWDSGDVAVSEYLQIIHQAQGLSENLRNEGADQKKDDELLHRVQIVIRIAMVKLEEEFIHILVCRNLPFEPECMSFHSSDVGTMDGISVCSFELDQNLVDESPSRYGSSRSSGELVVDLVHQYAIHDLNRIVSAMFTTHFDQECCDAYIKVRKDALAECLFMLEVDNLSNDAGQVALHTENSSLVIKIRKWNQAMKNFTGVYLASEKLLCDRIFGEFKSVSSTCFGKIFEVPMLQLLKCGETIIDIEGREPEKVFLKLDMYEVLLDLLPDIDSMFLEEAGSSVRFVFREVLKRFGDSVSGTVLEFEKAVGSNISTKPVSGGCIHPLSQYVMNFIEVLARDYSDTLNTLLEVSHRGDLPEEKENANVHPLAYHLKLVVSNLKSNLGVKSSSYTDDGLRYIFLMNNNFFMVSKIKDSDLRQFFGDDWIRQHREYQGYAMDYERATWSPILNLLREEGMCTPGSHSISKAILKERLKDFNLSLEKVYKSQTAWLIPDPRLCEELRISVAINVIQAYRTFLGRHEGTLSATSTAKYMKYNADGLQTFISDLFGGSPKLLPNSVTWT</sequence>
<keyword evidence="2 3" id="KW-0813">Transport</keyword>
<evidence type="ECO:0000313" key="6">
    <source>
        <dbReference type="Proteomes" id="UP001177140"/>
    </source>
</evidence>
<dbReference type="Gene3D" id="1.20.1280.170">
    <property type="entry name" value="Exocyst complex component Exo70"/>
    <property type="match status" value="1"/>
</dbReference>
<dbReference type="Pfam" id="PF03081">
    <property type="entry name" value="Exo70_C"/>
    <property type="match status" value="1"/>
</dbReference>
<evidence type="ECO:0000313" key="5">
    <source>
        <dbReference type="EMBL" id="MCL7024458.1"/>
    </source>
</evidence>
<organism evidence="5 6">
    <name type="scientific">Papaver nudicaule</name>
    <name type="common">Iceland poppy</name>
    <dbReference type="NCBI Taxonomy" id="74823"/>
    <lineage>
        <taxon>Eukaryota</taxon>
        <taxon>Viridiplantae</taxon>
        <taxon>Streptophyta</taxon>
        <taxon>Embryophyta</taxon>
        <taxon>Tracheophyta</taxon>
        <taxon>Spermatophyta</taxon>
        <taxon>Magnoliopsida</taxon>
        <taxon>Ranunculales</taxon>
        <taxon>Papaveraceae</taxon>
        <taxon>Papaveroideae</taxon>
        <taxon>Papaver</taxon>
    </lineage>
</organism>
<keyword evidence="6" id="KW-1185">Reference proteome</keyword>
<evidence type="ECO:0000256" key="1">
    <source>
        <dbReference type="ARBA" id="ARBA00006756"/>
    </source>
</evidence>
<dbReference type="GO" id="GO:0015031">
    <property type="term" value="P:protein transport"/>
    <property type="evidence" value="ECO:0007669"/>
    <property type="project" value="UniProtKB-KW"/>
</dbReference>
<evidence type="ECO:0000256" key="3">
    <source>
        <dbReference type="RuleBase" id="RU365026"/>
    </source>
</evidence>
<dbReference type="Proteomes" id="UP001177140">
    <property type="component" value="Unassembled WGS sequence"/>
</dbReference>
<comment type="similarity">
    <text evidence="1 3">Belongs to the EXO70 family.</text>
</comment>
<comment type="function">
    <text evidence="3">Component of the exocyst complex.</text>
</comment>
<reference evidence="5" key="1">
    <citation type="submission" date="2022-03" db="EMBL/GenBank/DDBJ databases">
        <title>A functionally conserved STORR gene fusion in Papaver species that diverged 16.8 million years ago.</title>
        <authorList>
            <person name="Catania T."/>
        </authorList>
    </citation>
    <scope>NUCLEOTIDE SEQUENCE</scope>
    <source>
        <strain evidence="5">S-191538</strain>
    </source>
</reference>
<dbReference type="GO" id="GO:0006887">
    <property type="term" value="P:exocytosis"/>
    <property type="evidence" value="ECO:0007669"/>
    <property type="project" value="UniProtKB-KW"/>
</dbReference>
<dbReference type="InterPro" id="IPR046364">
    <property type="entry name" value="Exo70_C"/>
</dbReference>
<comment type="caution">
    <text evidence="5">The sequence shown here is derived from an EMBL/GenBank/DDBJ whole genome shotgun (WGS) entry which is preliminary data.</text>
</comment>
<dbReference type="AlphaFoldDB" id="A0AA41RYE0"/>
<dbReference type="PANTHER" id="PTHR12542">
    <property type="entry name" value="EXOCYST COMPLEX PROTEIN EXO70"/>
    <property type="match status" value="1"/>
</dbReference>
<feature type="domain" description="Exocyst complex subunit Exo70 C-terminal" evidence="4">
    <location>
        <begin position="199"/>
        <end position="555"/>
    </location>
</feature>
<dbReference type="PANTHER" id="PTHR12542:SF49">
    <property type="entry name" value="EXOCYST SUBUNIT EXO70 FAMILY PROTEIN"/>
    <property type="match status" value="1"/>
</dbReference>
<keyword evidence="3" id="KW-0268">Exocytosis</keyword>
<evidence type="ECO:0000256" key="2">
    <source>
        <dbReference type="ARBA" id="ARBA00022448"/>
    </source>
</evidence>
<dbReference type="GO" id="GO:0000145">
    <property type="term" value="C:exocyst"/>
    <property type="evidence" value="ECO:0007669"/>
    <property type="project" value="InterPro"/>
</dbReference>
<dbReference type="SUPFAM" id="SSF74788">
    <property type="entry name" value="Cullin repeat-like"/>
    <property type="match status" value="1"/>
</dbReference>
<evidence type="ECO:0000259" key="4">
    <source>
        <dbReference type="Pfam" id="PF03081"/>
    </source>
</evidence>
<dbReference type="Pfam" id="PF20669">
    <property type="entry name" value="Exo70_N"/>
    <property type="match status" value="1"/>
</dbReference>
<keyword evidence="3" id="KW-0653">Protein transport</keyword>
<dbReference type="InterPro" id="IPR016159">
    <property type="entry name" value="Cullin_repeat-like_dom_sf"/>
</dbReference>
<protein>
    <recommendedName>
        <fullName evidence="3">Exocyst subunit Exo70 family protein</fullName>
    </recommendedName>
</protein>
<accession>A0AA41RYE0</accession>
<gene>
    <name evidence="5" type="ORF">MKW94_022259</name>
</gene>
<dbReference type="GO" id="GO:0005546">
    <property type="term" value="F:phosphatidylinositol-4,5-bisphosphate binding"/>
    <property type="evidence" value="ECO:0007669"/>
    <property type="project" value="InterPro"/>
</dbReference>
<dbReference type="InterPro" id="IPR004140">
    <property type="entry name" value="Exo70"/>
</dbReference>
<name>A0AA41RYE0_PAPNU</name>
<dbReference type="EMBL" id="JAJJMA010034743">
    <property type="protein sequence ID" value="MCL7024458.1"/>
    <property type="molecule type" value="Genomic_DNA"/>
</dbReference>